<keyword evidence="3" id="KW-1185">Reference proteome</keyword>
<dbReference type="InterPro" id="IPR016187">
    <property type="entry name" value="CTDL_fold"/>
</dbReference>
<feature type="non-terminal residue" evidence="2">
    <location>
        <position position="64"/>
    </location>
</feature>
<evidence type="ECO:0000313" key="3">
    <source>
        <dbReference type="Proteomes" id="UP000596742"/>
    </source>
</evidence>
<dbReference type="EMBL" id="UYJE01010152">
    <property type="protein sequence ID" value="VDI80153.1"/>
    <property type="molecule type" value="Genomic_DNA"/>
</dbReference>
<accession>A0A8B6HKL5</accession>
<dbReference type="CDD" id="cd00037">
    <property type="entry name" value="CLECT"/>
    <property type="match status" value="1"/>
</dbReference>
<dbReference type="Pfam" id="PF00059">
    <property type="entry name" value="Lectin_C"/>
    <property type="match status" value="1"/>
</dbReference>
<dbReference type="InterPro" id="IPR001304">
    <property type="entry name" value="C-type_lectin-like"/>
</dbReference>
<proteinExistence type="predicted"/>
<reference evidence="2" key="1">
    <citation type="submission" date="2018-11" db="EMBL/GenBank/DDBJ databases">
        <authorList>
            <person name="Alioto T."/>
            <person name="Alioto T."/>
        </authorList>
    </citation>
    <scope>NUCLEOTIDE SEQUENCE</scope>
</reference>
<feature type="non-terminal residue" evidence="2">
    <location>
        <position position="1"/>
    </location>
</feature>
<protein>
    <recommendedName>
        <fullName evidence="1">C-type lectin domain-containing protein</fullName>
    </recommendedName>
</protein>
<organism evidence="2 3">
    <name type="scientific">Mytilus galloprovincialis</name>
    <name type="common">Mediterranean mussel</name>
    <dbReference type="NCBI Taxonomy" id="29158"/>
    <lineage>
        <taxon>Eukaryota</taxon>
        <taxon>Metazoa</taxon>
        <taxon>Spiralia</taxon>
        <taxon>Lophotrochozoa</taxon>
        <taxon>Mollusca</taxon>
        <taxon>Bivalvia</taxon>
        <taxon>Autobranchia</taxon>
        <taxon>Pteriomorphia</taxon>
        <taxon>Mytilida</taxon>
        <taxon>Mytiloidea</taxon>
        <taxon>Mytilidae</taxon>
        <taxon>Mytilinae</taxon>
        <taxon>Mytilus</taxon>
    </lineage>
</organism>
<feature type="domain" description="C-type lectin" evidence="1">
    <location>
        <begin position="24"/>
        <end position="57"/>
    </location>
</feature>
<sequence length="64" mass="7330">APNDISEAYLRSFRDSTYIFVHTRKNYDEAKETCISMCGQLLEINDKEEDTFIDSTIPEVVPAV</sequence>
<comment type="caution">
    <text evidence="2">The sequence shown here is derived from an EMBL/GenBank/DDBJ whole genome shotgun (WGS) entry which is preliminary data.</text>
</comment>
<gene>
    <name evidence="2" type="ORF">MGAL_10B067082</name>
</gene>
<name>A0A8B6HKL5_MYTGA</name>
<dbReference type="InterPro" id="IPR016186">
    <property type="entry name" value="C-type_lectin-like/link_sf"/>
</dbReference>
<evidence type="ECO:0000259" key="1">
    <source>
        <dbReference type="Pfam" id="PF00059"/>
    </source>
</evidence>
<dbReference type="Proteomes" id="UP000596742">
    <property type="component" value="Unassembled WGS sequence"/>
</dbReference>
<dbReference type="SUPFAM" id="SSF56436">
    <property type="entry name" value="C-type lectin-like"/>
    <property type="match status" value="1"/>
</dbReference>
<evidence type="ECO:0000313" key="2">
    <source>
        <dbReference type="EMBL" id="VDI80153.1"/>
    </source>
</evidence>
<dbReference type="AlphaFoldDB" id="A0A8B6HKL5"/>
<dbReference type="Gene3D" id="3.10.100.10">
    <property type="entry name" value="Mannose-Binding Protein A, subunit A"/>
    <property type="match status" value="1"/>
</dbReference>
<dbReference type="OrthoDB" id="6127264at2759"/>